<accession>A0A4R4XZA3</accession>
<dbReference type="EMBL" id="SMKW01000117">
    <property type="protein sequence ID" value="TDD35902.1"/>
    <property type="molecule type" value="Genomic_DNA"/>
</dbReference>
<dbReference type="OrthoDB" id="3290158at2"/>
<sequence>MTTEPCSPAVLLGRLRECDRLLPRPGTIRSPTLPTVPWAEFCDPKPGNGYCEECVLWNSAARKPGSAVTR</sequence>
<evidence type="ECO:0000313" key="2">
    <source>
        <dbReference type="Proteomes" id="UP000294947"/>
    </source>
</evidence>
<dbReference type="RefSeq" id="WP_132494506.1">
    <property type="nucleotide sequence ID" value="NZ_SMKW01000117.1"/>
</dbReference>
<protein>
    <submittedName>
        <fullName evidence="1">Uncharacterized protein</fullName>
    </submittedName>
</protein>
<gene>
    <name evidence="1" type="ORF">E1288_42600</name>
</gene>
<name>A0A4R4XZA3_9PSEU</name>
<evidence type="ECO:0000313" key="1">
    <source>
        <dbReference type="EMBL" id="TDD35902.1"/>
    </source>
</evidence>
<keyword evidence="2" id="KW-1185">Reference proteome</keyword>
<comment type="caution">
    <text evidence="1">The sequence shown here is derived from an EMBL/GenBank/DDBJ whole genome shotgun (WGS) entry which is preliminary data.</text>
</comment>
<dbReference type="AlphaFoldDB" id="A0A4R4XZA3"/>
<reference evidence="1 2" key="1">
    <citation type="submission" date="2019-03" db="EMBL/GenBank/DDBJ databases">
        <title>Draft genome sequences of novel Actinobacteria.</title>
        <authorList>
            <person name="Sahin N."/>
            <person name="Ay H."/>
            <person name="Saygin H."/>
        </authorList>
    </citation>
    <scope>NUCLEOTIDE SEQUENCE [LARGE SCALE GENOMIC DNA]</scope>
    <source>
        <strain evidence="1 2">7K502</strain>
    </source>
</reference>
<dbReference type="Proteomes" id="UP000294947">
    <property type="component" value="Unassembled WGS sequence"/>
</dbReference>
<proteinExistence type="predicted"/>
<organism evidence="1 2">
    <name type="scientific">Saccharopolyspora elongata</name>
    <dbReference type="NCBI Taxonomy" id="2530387"/>
    <lineage>
        <taxon>Bacteria</taxon>
        <taxon>Bacillati</taxon>
        <taxon>Actinomycetota</taxon>
        <taxon>Actinomycetes</taxon>
        <taxon>Pseudonocardiales</taxon>
        <taxon>Pseudonocardiaceae</taxon>
        <taxon>Saccharopolyspora</taxon>
    </lineage>
</organism>